<name>W2YCP4_PHYNI</name>
<dbReference type="EMBL" id="ANIY01003979">
    <property type="protein sequence ID" value="ETP32403.1"/>
    <property type="molecule type" value="Genomic_DNA"/>
</dbReference>
<dbReference type="OrthoDB" id="122197at2759"/>
<comment type="caution">
    <text evidence="2">The sequence shown here is derived from an EMBL/GenBank/DDBJ whole genome shotgun (WGS) entry which is preliminary data.</text>
</comment>
<reference evidence="2 3" key="1">
    <citation type="submission" date="2013-11" db="EMBL/GenBank/DDBJ databases">
        <title>The Genome Sequence of Phytophthora parasitica P10297.</title>
        <authorList>
            <consortium name="The Broad Institute Genomics Platform"/>
            <person name="Russ C."/>
            <person name="Tyler B."/>
            <person name="Panabieres F."/>
            <person name="Shan W."/>
            <person name="Tripathy S."/>
            <person name="Grunwald N."/>
            <person name="Machado M."/>
            <person name="Johnson C.S."/>
            <person name="Walker B."/>
            <person name="Young S.K."/>
            <person name="Zeng Q."/>
            <person name="Gargeya S."/>
            <person name="Fitzgerald M."/>
            <person name="Haas B."/>
            <person name="Abouelleil A."/>
            <person name="Allen A.W."/>
            <person name="Alvarado L."/>
            <person name="Arachchi H.M."/>
            <person name="Berlin A.M."/>
            <person name="Chapman S.B."/>
            <person name="Gainer-Dewar J."/>
            <person name="Goldberg J."/>
            <person name="Griggs A."/>
            <person name="Gujja S."/>
            <person name="Hansen M."/>
            <person name="Howarth C."/>
            <person name="Imamovic A."/>
            <person name="Ireland A."/>
            <person name="Larimer J."/>
            <person name="McCowan C."/>
            <person name="Murphy C."/>
            <person name="Pearson M."/>
            <person name="Poon T.W."/>
            <person name="Priest M."/>
            <person name="Roberts A."/>
            <person name="Saif S."/>
            <person name="Shea T."/>
            <person name="Sisk P."/>
            <person name="Sykes S."/>
            <person name="Wortman J."/>
            <person name="Nusbaum C."/>
            <person name="Birren B."/>
        </authorList>
    </citation>
    <scope>NUCLEOTIDE SEQUENCE [LARGE SCALE GENOMIC DNA]</scope>
    <source>
        <strain evidence="2 3">P10297</strain>
    </source>
</reference>
<evidence type="ECO:0000256" key="1">
    <source>
        <dbReference type="SAM" id="MobiDB-lite"/>
    </source>
</evidence>
<gene>
    <name evidence="2" type="ORF">F442_18880</name>
</gene>
<evidence type="ECO:0000313" key="2">
    <source>
        <dbReference type="EMBL" id="ETP32403.1"/>
    </source>
</evidence>
<proteinExistence type="predicted"/>
<dbReference type="Pfam" id="PF14223">
    <property type="entry name" value="Retrotran_gag_2"/>
    <property type="match status" value="1"/>
</dbReference>
<feature type="region of interest" description="Disordered" evidence="1">
    <location>
        <begin position="166"/>
        <end position="194"/>
    </location>
</feature>
<accession>W2YCP4</accession>
<evidence type="ECO:0000313" key="3">
    <source>
        <dbReference type="Proteomes" id="UP000018948"/>
    </source>
</evidence>
<organism evidence="2 3">
    <name type="scientific">Phytophthora nicotianae P10297</name>
    <dbReference type="NCBI Taxonomy" id="1317064"/>
    <lineage>
        <taxon>Eukaryota</taxon>
        <taxon>Sar</taxon>
        <taxon>Stramenopiles</taxon>
        <taxon>Oomycota</taxon>
        <taxon>Peronosporomycetes</taxon>
        <taxon>Peronosporales</taxon>
        <taxon>Peronosporaceae</taxon>
        <taxon>Phytophthora</taxon>
    </lineage>
</organism>
<sequence length="194" mass="22217">MAERLKYNNDGVPKNWNGKDWYTYKWAMEAVFGEKQLKDIKQIRRMIGTSVPPEILQQIKDKASGTDIWAALVDLFENKTNETVKVHTTRRLVNEMWSMKLTPGGDANLHLCKLFNIKTELKTLKYDVKDIDMVEIMLERLPQQHEFESLKTAVRYRADSSSFTPTKAEFYRGRNSGGGRGGHQKSSGNTGNNS</sequence>
<protein>
    <submittedName>
        <fullName evidence="2">Uncharacterized protein</fullName>
    </submittedName>
</protein>
<dbReference type="Proteomes" id="UP000018948">
    <property type="component" value="Unassembled WGS sequence"/>
</dbReference>
<dbReference type="AlphaFoldDB" id="W2YCP4"/>